<proteinExistence type="inferred from homology"/>
<name>S9V152_9TRYP</name>
<dbReference type="Pfam" id="PF00071">
    <property type="entry name" value="Ras"/>
    <property type="match status" value="1"/>
</dbReference>
<evidence type="ECO:0000313" key="2">
    <source>
        <dbReference type="EMBL" id="EPY34749.1"/>
    </source>
</evidence>
<dbReference type="NCBIfam" id="TIGR00231">
    <property type="entry name" value="small_GTP"/>
    <property type="match status" value="1"/>
</dbReference>
<dbReference type="Proteomes" id="UP000015354">
    <property type="component" value="Unassembled WGS sequence"/>
</dbReference>
<dbReference type="SMART" id="SM00175">
    <property type="entry name" value="RAB"/>
    <property type="match status" value="1"/>
</dbReference>
<sequence length="233" mass="24444">MAVPPSKASTSTISAKVVLLGDSGVGKSSLAVRFVKNKFYGQQETTIGAAYLFRTLAMPPADPAGADAAPRAVKLELWDTAGQERYRSLAPIYYRGAYGALVVYDITSKESLQRAQAWVEELRANADPHLIIFLVGNKRDLAALRQVPEADGRAVAEEEGLAGFYEASAKEEATGGVDAIFKDLAAQLLENGVVSAKAAEAAARRANAVAASRLGELPTGQGPSRIGSCCGTS</sequence>
<dbReference type="PANTHER" id="PTHR47979">
    <property type="entry name" value="DRAB11-RELATED"/>
    <property type="match status" value="1"/>
</dbReference>
<dbReference type="AlphaFoldDB" id="S9V152"/>
<organism evidence="2 3">
    <name type="scientific">Strigomonas culicis</name>
    <dbReference type="NCBI Taxonomy" id="28005"/>
    <lineage>
        <taxon>Eukaryota</taxon>
        <taxon>Discoba</taxon>
        <taxon>Euglenozoa</taxon>
        <taxon>Kinetoplastea</taxon>
        <taxon>Metakinetoplastina</taxon>
        <taxon>Trypanosomatida</taxon>
        <taxon>Trypanosomatidae</taxon>
        <taxon>Strigomonadinae</taxon>
        <taxon>Strigomonas</taxon>
    </lineage>
</organism>
<dbReference type="Gene3D" id="3.40.50.300">
    <property type="entry name" value="P-loop containing nucleotide triphosphate hydrolases"/>
    <property type="match status" value="1"/>
</dbReference>
<comment type="similarity">
    <text evidence="1">Belongs to the small GTPase superfamily. Rab family.</text>
</comment>
<dbReference type="EMBL" id="ATMH01001353">
    <property type="protein sequence ID" value="EPY34749.1"/>
    <property type="molecule type" value="Genomic_DNA"/>
</dbReference>
<dbReference type="InterPro" id="IPR005225">
    <property type="entry name" value="Small_GTP-bd"/>
</dbReference>
<dbReference type="OrthoDB" id="63533at2759"/>
<dbReference type="InterPro" id="IPR001806">
    <property type="entry name" value="Small_GTPase"/>
</dbReference>
<reference evidence="2 3" key="1">
    <citation type="journal article" date="2013" name="PLoS ONE">
        <title>Predicting the Proteins of Angomonas deanei, Strigomonas culicis and Their Respective Endosymbionts Reveals New Aspects of the Trypanosomatidae Family.</title>
        <authorList>
            <person name="Motta M.C."/>
            <person name="Martins A.C."/>
            <person name="de Souza S.S."/>
            <person name="Catta-Preta C.M."/>
            <person name="Silva R."/>
            <person name="Klein C.C."/>
            <person name="de Almeida L.G."/>
            <person name="de Lima Cunha O."/>
            <person name="Ciapina L.P."/>
            <person name="Brocchi M."/>
            <person name="Colabardini A.C."/>
            <person name="de Araujo Lima B."/>
            <person name="Machado C.R."/>
            <person name="de Almeida Soares C.M."/>
            <person name="Probst C.M."/>
            <person name="de Menezes C.B."/>
            <person name="Thompson C.E."/>
            <person name="Bartholomeu D.C."/>
            <person name="Gradia D.F."/>
            <person name="Pavoni D.P."/>
            <person name="Grisard E.C."/>
            <person name="Fantinatti-Garboggini F."/>
            <person name="Marchini F.K."/>
            <person name="Rodrigues-Luiz G.F."/>
            <person name="Wagner G."/>
            <person name="Goldman G.H."/>
            <person name="Fietto J.L."/>
            <person name="Elias M.C."/>
            <person name="Goldman M.H."/>
            <person name="Sagot M.F."/>
            <person name="Pereira M."/>
            <person name="Stoco P.H."/>
            <person name="de Mendonca-Neto R.P."/>
            <person name="Teixeira S.M."/>
            <person name="Maciel T.E."/>
            <person name="de Oliveira Mendes T.A."/>
            <person name="Urmenyi T.P."/>
            <person name="de Souza W."/>
            <person name="Schenkman S."/>
            <person name="de Vasconcelos A.T."/>
        </authorList>
    </citation>
    <scope>NUCLEOTIDE SEQUENCE [LARGE SCALE GENOMIC DNA]</scope>
</reference>
<dbReference type="PRINTS" id="PR00449">
    <property type="entry name" value="RASTRNSFRMNG"/>
</dbReference>
<keyword evidence="3" id="KW-1185">Reference proteome</keyword>
<protein>
    <submittedName>
        <fullName evidence="2">Rab family, other</fullName>
    </submittedName>
</protein>
<dbReference type="InterPro" id="IPR027417">
    <property type="entry name" value="P-loop_NTPase"/>
</dbReference>
<dbReference type="SMART" id="SM00173">
    <property type="entry name" value="RAS"/>
    <property type="match status" value="1"/>
</dbReference>
<dbReference type="InterPro" id="IPR050209">
    <property type="entry name" value="Rab_GTPases_membrane_traffic"/>
</dbReference>
<dbReference type="FunFam" id="3.40.50.300:FF:000808">
    <property type="entry name" value="Small GTP-binding protein, putative"/>
    <property type="match status" value="1"/>
</dbReference>
<dbReference type="SMART" id="SM00174">
    <property type="entry name" value="RHO"/>
    <property type="match status" value="1"/>
</dbReference>
<comment type="caution">
    <text evidence="2">The sequence shown here is derived from an EMBL/GenBank/DDBJ whole genome shotgun (WGS) entry which is preliminary data.</text>
</comment>
<evidence type="ECO:0000313" key="3">
    <source>
        <dbReference type="Proteomes" id="UP000015354"/>
    </source>
</evidence>
<gene>
    <name evidence="2" type="ORF">STCU_01353</name>
</gene>
<evidence type="ECO:0000256" key="1">
    <source>
        <dbReference type="ARBA" id="ARBA00006270"/>
    </source>
</evidence>
<accession>S9V152</accession>
<dbReference type="SUPFAM" id="SSF52540">
    <property type="entry name" value="P-loop containing nucleoside triphosphate hydrolases"/>
    <property type="match status" value="1"/>
</dbReference>
<dbReference type="GO" id="GO:0003924">
    <property type="term" value="F:GTPase activity"/>
    <property type="evidence" value="ECO:0007669"/>
    <property type="project" value="InterPro"/>
</dbReference>
<dbReference type="PROSITE" id="PS51420">
    <property type="entry name" value="RHO"/>
    <property type="match status" value="1"/>
</dbReference>
<dbReference type="GO" id="GO:0005525">
    <property type="term" value="F:GTP binding"/>
    <property type="evidence" value="ECO:0007669"/>
    <property type="project" value="InterPro"/>
</dbReference>
<dbReference type="PROSITE" id="PS51421">
    <property type="entry name" value="RAS"/>
    <property type="match status" value="1"/>
</dbReference>
<dbReference type="PROSITE" id="PS51419">
    <property type="entry name" value="RAB"/>
    <property type="match status" value="1"/>
</dbReference>
<dbReference type="CDD" id="cd01860">
    <property type="entry name" value="Rab5_related"/>
    <property type="match status" value="1"/>
</dbReference>